<feature type="domain" description="USP" evidence="3">
    <location>
        <begin position="567"/>
        <end position="890"/>
    </location>
</feature>
<feature type="compositionally biased region" description="Basic and acidic residues" evidence="2">
    <location>
        <begin position="1562"/>
        <end position="1572"/>
    </location>
</feature>
<dbReference type="Pfam" id="PF12436">
    <property type="entry name" value="USP7_ICP0_bdg"/>
    <property type="match status" value="1"/>
</dbReference>
<keyword evidence="5" id="KW-1185">Reference proteome</keyword>
<proteinExistence type="predicted"/>
<evidence type="ECO:0000256" key="2">
    <source>
        <dbReference type="SAM" id="MobiDB-lite"/>
    </source>
</evidence>
<evidence type="ECO:0000313" key="5">
    <source>
        <dbReference type="Proteomes" id="UP000241890"/>
    </source>
</evidence>
<dbReference type="GO" id="GO:0016579">
    <property type="term" value="P:protein deubiquitination"/>
    <property type="evidence" value="ECO:0007669"/>
    <property type="project" value="InterPro"/>
</dbReference>
<accession>A0A2R5GTK4</accession>
<dbReference type="Gene3D" id="3.90.70.10">
    <property type="entry name" value="Cysteine proteinases"/>
    <property type="match status" value="1"/>
</dbReference>
<keyword evidence="4" id="KW-0378">Hydrolase</keyword>
<dbReference type="GO" id="GO:0005829">
    <property type="term" value="C:cytosol"/>
    <property type="evidence" value="ECO:0007669"/>
    <property type="project" value="TreeGrafter"/>
</dbReference>
<evidence type="ECO:0000313" key="4">
    <source>
        <dbReference type="EMBL" id="GBG34170.1"/>
    </source>
</evidence>
<dbReference type="OrthoDB" id="289038at2759"/>
<feature type="compositionally biased region" description="Basic and acidic residues" evidence="2">
    <location>
        <begin position="94"/>
        <end position="112"/>
    </location>
</feature>
<feature type="region of interest" description="Disordered" evidence="2">
    <location>
        <begin position="366"/>
        <end position="499"/>
    </location>
</feature>
<sequence length="1785" mass="198059">MPPGRTQFSRAVEASGGGGAKGNQAALLAPMRLEETNAAAANGNAANNGNREGATAESRAKVQPHPQIALTNGQQAPGQDASNEANVVNGTETTDPKKGGETGQKKNDVKIMDEDENKTAASPAPAAATAAANDDKNNDGGEEGEGQGEDNTAMDVRKQGAASRPSLTLSPPPPPPPPPLEVHVSEEDDHLIYGPRPGYVSDSLDVANKFEVVMKVKNFRDVLDKARVQIEEEDGAVKPMKSDAVETPDGYHFGLILFPYGTAALPKRLALFLEWRDPPEELQRKLGPAYSRRIEYRLEVVRHPTPAPGFKRKRPDTGGAPSDGTKDSVVEAEQGATKVLPAKRQLTQHGARLANGGGGWVTEQVATDDEEGEDEDDDDVYGDGPAKKRVDNKENVAMTHEENRPRLTRPGTPGPGFHTMDVDEDGDTDPNGEKIDIASLARTIGTQEVSQSEDNNEEEDDEDEENRPCEGAPKVVGPAPKPSMTPTTTSSSSSSSSFKTKANIEFSHTDDWKAENTDWGSNTMVHVDELTEENGLLDKDGTLVLRAVATPHFERYAFDTKMQTGKVGLENDGATCYLNSLLQTIYMTKKLRLKVYDLDTTHEKANNGIALELQRLFWQLQTSDQSVSTRRLTTAFGWKATFLFRQHDVQEMNRELVDKLEERMKGTSSENLIKELYTGKMRSYIKCINVDFESARDEEFYDIQLDVKNMRNVYEAFAKYIEVERLDGDNQYEAEGHGKQDAHKGVGFLSFPPVLNLHLKRFEFEFTTEMTVKINDEFRFPVNLRLDRFLHESVRRSEAEIEADPEYEYVLHSVLVHWGDVNSGHYYAFINDMTRNKDGTFKSRWLKFDDEKVYPASMEMAVSNNFGGRTDDATRFITPGNAYMLVYIRKDSLSDVLVEVPDERVPRALLDRFSKDEEEERLEEERRERERSTLVVRFISHQSLRRFYGYERGQRVKDLVDFYRERDAERLEIKKDSYVQDLLEALASRTGAADWRHLRVWNLIHRENNTQRVDSPPFGEANGHLRLRDVLTFNSNEPMPEVQVFVESWNVSAPLNSLKDQVEWPLTKTHSLLFFRRWRPEEVGIPKKLEHVGHALVSNSASYADVVQMVARQILPRAGYRKVPTEESRYNLKELCTTKNVKEIVKTVEFTKDNGLQHGDIILVEILPATTPNGTTAEAEKDSGSAAVSGSDGAGAMEIEEKGVEENGVDAARENDASRAARVAGDETLTVFFDTMASVAEEEDMKLEPRKSRASSRLEVLDDEARVEAFGPVRVRQDFTKLKVLAHYVRALDQRFVFSVLNRADPDMSKAIRMELPYVMKIEMARLPIAHALFLLGEISEANRDCLRLCTFNIQSSARVFTNCVTSPVTPGDTLFRTARNAACVLPKTSQENIIMYEVMPCRHDLVSRVVEVHYINGTYPRVEKVTLFLDSSDESTQRGFKMLGDVLCEKLGVRADAVSVRWIVEDMEEVRGVFGPHDVGDPLIPLPNVDHTRASTNSRVVADIVKESESAGEFKPGMPLRLNALKRSAQITSAALSRKQSSPSLTGASAHPIASDPDVDMAAKEEDKEPQGEGAAGGGGSGGGEFEKSEGENDAVKAPSTPPPPPPMSTAASIEPGEADKSAMDGEDDNGEEEEDDDEAMEDCDLAPRVVVVRHFYSPTPSKLKRAKIFGLPLTLIIRKGDTAKQVLERSAARLGLSSQDVASWRVAVMSPLDMTSWDWLSMEKDADALLGDDSSIFDDTTSNPVFGLFHPNPQRETAKPNGGLLSKVAKVDSRSPVINSSTK</sequence>
<evidence type="ECO:0000256" key="1">
    <source>
        <dbReference type="ARBA" id="ARBA00022786"/>
    </source>
</evidence>
<organism evidence="4 5">
    <name type="scientific">Hondaea fermentalgiana</name>
    <dbReference type="NCBI Taxonomy" id="2315210"/>
    <lineage>
        <taxon>Eukaryota</taxon>
        <taxon>Sar</taxon>
        <taxon>Stramenopiles</taxon>
        <taxon>Bigyra</taxon>
        <taxon>Labyrinthulomycetes</taxon>
        <taxon>Thraustochytrida</taxon>
        <taxon>Thraustochytriidae</taxon>
        <taxon>Hondaea</taxon>
    </lineage>
</organism>
<feature type="compositionally biased region" description="Polar residues" evidence="2">
    <location>
        <begin position="69"/>
        <end position="93"/>
    </location>
</feature>
<dbReference type="InterPro" id="IPR038765">
    <property type="entry name" value="Papain-like_cys_pep_sf"/>
</dbReference>
<dbReference type="CDD" id="cd02659">
    <property type="entry name" value="peptidase_C19C"/>
    <property type="match status" value="1"/>
</dbReference>
<dbReference type="InterPro" id="IPR024729">
    <property type="entry name" value="USP7_ICP0-binding_dom"/>
</dbReference>
<dbReference type="GO" id="GO:0031647">
    <property type="term" value="P:regulation of protein stability"/>
    <property type="evidence" value="ECO:0007669"/>
    <property type="project" value="TreeGrafter"/>
</dbReference>
<gene>
    <name evidence="4" type="ORF">FCC1311_103942</name>
</gene>
<feature type="compositionally biased region" description="Gly residues" evidence="2">
    <location>
        <begin position="1575"/>
        <end position="1585"/>
    </location>
</feature>
<feature type="region of interest" description="Disordered" evidence="2">
    <location>
        <begin position="1534"/>
        <end position="1645"/>
    </location>
</feature>
<name>A0A2R5GTK4_9STRA</name>
<dbReference type="GO" id="GO:0005634">
    <property type="term" value="C:nucleus"/>
    <property type="evidence" value="ECO:0007669"/>
    <property type="project" value="TreeGrafter"/>
</dbReference>
<dbReference type="Proteomes" id="UP000241890">
    <property type="component" value="Unassembled WGS sequence"/>
</dbReference>
<protein>
    <submittedName>
        <fullName evidence="4">Ubiquitin carboxyl-terminal hydrolase 7</fullName>
    </submittedName>
</protein>
<feature type="compositionally biased region" description="Acidic residues" evidence="2">
    <location>
        <begin position="1626"/>
        <end position="1645"/>
    </location>
</feature>
<feature type="compositionally biased region" description="Low complexity" evidence="2">
    <location>
        <begin position="482"/>
        <end position="499"/>
    </location>
</feature>
<reference evidence="4 5" key="1">
    <citation type="submission" date="2017-12" db="EMBL/GenBank/DDBJ databases">
        <title>Sequencing, de novo assembly and annotation of complete genome of a new Thraustochytrid species, strain FCC1311.</title>
        <authorList>
            <person name="Sedici K."/>
            <person name="Godart F."/>
            <person name="Aiese Cigliano R."/>
            <person name="Sanseverino W."/>
            <person name="Barakat M."/>
            <person name="Ortet P."/>
            <person name="Marechal E."/>
            <person name="Cagnac O."/>
            <person name="Amato A."/>
        </authorList>
    </citation>
    <scope>NUCLEOTIDE SEQUENCE [LARGE SCALE GENOMIC DNA]</scope>
</reference>
<feature type="compositionally biased region" description="Polar residues" evidence="2">
    <location>
        <begin position="1534"/>
        <end position="1548"/>
    </location>
</feature>
<dbReference type="PANTHER" id="PTHR24006">
    <property type="entry name" value="UBIQUITIN CARBOXYL-TERMINAL HYDROLASE"/>
    <property type="match status" value="1"/>
</dbReference>
<dbReference type="PROSITE" id="PS50235">
    <property type="entry name" value="USP_3"/>
    <property type="match status" value="1"/>
</dbReference>
<comment type="caution">
    <text evidence="4">The sequence shown here is derived from an EMBL/GenBank/DDBJ whole genome shotgun (WGS) entry which is preliminary data.</text>
</comment>
<feature type="compositionally biased region" description="Low complexity" evidence="2">
    <location>
        <begin position="1184"/>
        <end position="1194"/>
    </location>
</feature>
<feature type="compositionally biased region" description="Basic and acidic residues" evidence="2">
    <location>
        <begin position="385"/>
        <end position="405"/>
    </location>
</feature>
<dbReference type="PROSITE" id="PS00972">
    <property type="entry name" value="USP_1"/>
    <property type="match status" value="1"/>
</dbReference>
<feature type="region of interest" description="Disordered" evidence="2">
    <location>
        <begin position="38"/>
        <end position="183"/>
    </location>
</feature>
<dbReference type="InParanoid" id="A0A2R5GTK4"/>
<feature type="compositionally biased region" description="Low complexity" evidence="2">
    <location>
        <begin position="38"/>
        <end position="57"/>
    </location>
</feature>
<dbReference type="GO" id="GO:0004843">
    <property type="term" value="F:cysteine-type deubiquitinase activity"/>
    <property type="evidence" value="ECO:0007669"/>
    <property type="project" value="InterPro"/>
</dbReference>
<feature type="region of interest" description="Disordered" evidence="2">
    <location>
        <begin position="1173"/>
        <end position="1194"/>
    </location>
</feature>
<keyword evidence="1" id="KW-0833">Ubl conjugation pathway</keyword>
<feature type="compositionally biased region" description="Low complexity" evidence="2">
    <location>
        <begin position="119"/>
        <end position="132"/>
    </location>
</feature>
<feature type="compositionally biased region" description="Pro residues" evidence="2">
    <location>
        <begin position="170"/>
        <end position="180"/>
    </location>
</feature>
<feature type="region of interest" description="Disordered" evidence="2">
    <location>
        <begin position="1"/>
        <end position="25"/>
    </location>
</feature>
<evidence type="ECO:0000259" key="3">
    <source>
        <dbReference type="PROSITE" id="PS50235"/>
    </source>
</evidence>
<dbReference type="PANTHER" id="PTHR24006:SF644">
    <property type="entry name" value="UBIQUITIN CARBOXYL-TERMINAL HYDROLASE 7"/>
    <property type="match status" value="1"/>
</dbReference>
<dbReference type="Pfam" id="PF00443">
    <property type="entry name" value="UCH"/>
    <property type="match status" value="1"/>
</dbReference>
<dbReference type="InterPro" id="IPR028889">
    <property type="entry name" value="USP"/>
</dbReference>
<feature type="compositionally biased region" description="Acidic residues" evidence="2">
    <location>
        <begin position="454"/>
        <end position="465"/>
    </location>
</feature>
<dbReference type="SUPFAM" id="SSF54001">
    <property type="entry name" value="Cysteine proteinases"/>
    <property type="match status" value="1"/>
</dbReference>
<dbReference type="InterPro" id="IPR001394">
    <property type="entry name" value="Peptidase_C19_UCH"/>
</dbReference>
<dbReference type="EMBL" id="BEYU01000183">
    <property type="protein sequence ID" value="GBG34170.1"/>
    <property type="molecule type" value="Genomic_DNA"/>
</dbReference>
<feature type="region of interest" description="Disordered" evidence="2">
    <location>
        <begin position="305"/>
        <end position="329"/>
    </location>
</feature>
<dbReference type="PROSITE" id="PS00973">
    <property type="entry name" value="USP_2"/>
    <property type="match status" value="1"/>
</dbReference>
<dbReference type="InterPro" id="IPR018200">
    <property type="entry name" value="USP_CS"/>
</dbReference>
<feature type="compositionally biased region" description="Acidic residues" evidence="2">
    <location>
        <begin position="366"/>
        <end position="381"/>
    </location>
</feature>
<feature type="compositionally biased region" description="Basic and acidic residues" evidence="2">
    <location>
        <begin position="1586"/>
        <end position="1596"/>
    </location>
</feature>
<dbReference type="InterPro" id="IPR050164">
    <property type="entry name" value="Peptidase_C19"/>
</dbReference>